<dbReference type="KEGG" id="spii:G7077_05780"/>
<dbReference type="RefSeq" id="WP_166410877.1">
    <property type="nucleotide sequence ID" value="NZ_CP049869.1"/>
</dbReference>
<dbReference type="PANTHER" id="PTHR21013">
    <property type="entry name" value="ATP SYNTHASE MITOCHONDRIAL F1 COMPLEX ASSEMBLY FACTOR 2/ATP12 PROTEIN, MITOCHONDRIAL PRECURSOR"/>
    <property type="match status" value="1"/>
</dbReference>
<evidence type="ECO:0000256" key="1">
    <source>
        <dbReference type="ARBA" id="ARBA00008231"/>
    </source>
</evidence>
<evidence type="ECO:0000256" key="2">
    <source>
        <dbReference type="ARBA" id="ARBA00022946"/>
    </source>
</evidence>
<keyword evidence="5" id="KW-1185">Reference proteome</keyword>
<evidence type="ECO:0000256" key="3">
    <source>
        <dbReference type="ARBA" id="ARBA00023186"/>
    </source>
</evidence>
<dbReference type="InterPro" id="IPR023335">
    <property type="entry name" value="ATP12_ortho_dom_sf"/>
</dbReference>
<dbReference type="GO" id="GO:0043461">
    <property type="term" value="P:proton-transporting ATP synthase complex assembly"/>
    <property type="evidence" value="ECO:0007669"/>
    <property type="project" value="InterPro"/>
</dbReference>
<reference evidence="4 5" key="1">
    <citation type="submission" date="2020-03" db="EMBL/GenBank/DDBJ databases">
        <title>Sphingomonas sp. nov., isolated from fish.</title>
        <authorList>
            <person name="Hyun D.-W."/>
            <person name="Bae J.-W."/>
        </authorList>
    </citation>
    <scope>NUCLEOTIDE SEQUENCE [LARGE SCALE GENOMIC DNA]</scope>
    <source>
        <strain evidence="4 5">HDW15B</strain>
    </source>
</reference>
<evidence type="ECO:0000313" key="5">
    <source>
        <dbReference type="Proteomes" id="UP000503222"/>
    </source>
</evidence>
<dbReference type="SUPFAM" id="SSF160909">
    <property type="entry name" value="ATP12-like"/>
    <property type="match status" value="1"/>
</dbReference>
<comment type="similarity">
    <text evidence="1">Belongs to the ATP12 family.</text>
</comment>
<sequence>MKRFWKDVALAHGEGGWSVQLDGRPVRTPARDPLALPSKRLAEAVAEEWRNVSDTVNPRAMPLTGLANAAIDRIAPDPHAFAAGLAKYAEADLTCYRTEGPRELVDRQEESWDTLLAWARSRYQVEFRTTQGLMHVEQPEETVERLSSAVHELEAFALAGLSPLVTVGGSLVAGLAVLERAIAPEAAWAAVSIDDHWQLEQWGADAEAELALENRRRDFLAGARFMELLNAA</sequence>
<keyword evidence="3" id="KW-0143">Chaperone</keyword>
<dbReference type="PANTHER" id="PTHR21013:SF10">
    <property type="entry name" value="ATP SYNTHASE MITOCHONDRIAL F1 COMPLEX ASSEMBLY FACTOR 2"/>
    <property type="match status" value="1"/>
</dbReference>
<dbReference type="AlphaFoldDB" id="A0A6G7YP19"/>
<gene>
    <name evidence="4" type="ORF">G7077_05780</name>
</gene>
<dbReference type="Gene3D" id="3.30.2180.10">
    <property type="entry name" value="ATP12-like"/>
    <property type="match status" value="1"/>
</dbReference>
<proteinExistence type="inferred from homology"/>
<dbReference type="EMBL" id="CP049869">
    <property type="protein sequence ID" value="QIK78484.1"/>
    <property type="molecule type" value="Genomic_DNA"/>
</dbReference>
<protein>
    <submittedName>
        <fullName evidence="4">ATPase</fullName>
    </submittedName>
</protein>
<dbReference type="Proteomes" id="UP000503222">
    <property type="component" value="Chromosome"/>
</dbReference>
<keyword evidence="2" id="KW-0809">Transit peptide</keyword>
<dbReference type="InterPro" id="IPR042272">
    <property type="entry name" value="ATP12_ATP_synth-F1-assembly_N"/>
</dbReference>
<evidence type="ECO:0000313" key="4">
    <source>
        <dbReference type="EMBL" id="QIK78484.1"/>
    </source>
</evidence>
<accession>A0A6G7YP19</accession>
<dbReference type="Gene3D" id="1.10.3580.10">
    <property type="entry name" value="ATP12 ATPase"/>
    <property type="match status" value="1"/>
</dbReference>
<dbReference type="InterPro" id="IPR011419">
    <property type="entry name" value="ATP12_ATP_synth-F1-assembly"/>
</dbReference>
<dbReference type="Pfam" id="PF07542">
    <property type="entry name" value="ATP12"/>
    <property type="match status" value="1"/>
</dbReference>
<organism evidence="4 5">
    <name type="scientific">Sphingomonas piscis</name>
    <dbReference type="NCBI Taxonomy" id="2714943"/>
    <lineage>
        <taxon>Bacteria</taxon>
        <taxon>Pseudomonadati</taxon>
        <taxon>Pseudomonadota</taxon>
        <taxon>Alphaproteobacteria</taxon>
        <taxon>Sphingomonadales</taxon>
        <taxon>Sphingomonadaceae</taxon>
        <taxon>Sphingomonas</taxon>
    </lineage>
</organism>
<name>A0A6G7YP19_9SPHN</name>